<name>A0AA39PHB9_9AGAR</name>
<evidence type="ECO:0000313" key="1">
    <source>
        <dbReference type="EMBL" id="KAK0484282.1"/>
    </source>
</evidence>
<protein>
    <submittedName>
        <fullName evidence="1">Uncharacterized protein</fullName>
    </submittedName>
</protein>
<proteinExistence type="predicted"/>
<keyword evidence="2" id="KW-1185">Reference proteome</keyword>
<dbReference type="AlphaFoldDB" id="A0AA39PHB9"/>
<gene>
    <name evidence="1" type="ORF">EDD18DRAFT_1111681</name>
</gene>
<reference evidence="1" key="1">
    <citation type="submission" date="2023-06" db="EMBL/GenBank/DDBJ databases">
        <authorList>
            <consortium name="Lawrence Berkeley National Laboratory"/>
            <person name="Ahrendt S."/>
            <person name="Sahu N."/>
            <person name="Indic B."/>
            <person name="Wong-Bajracharya J."/>
            <person name="Merenyi Z."/>
            <person name="Ke H.-M."/>
            <person name="Monk M."/>
            <person name="Kocsube S."/>
            <person name="Drula E."/>
            <person name="Lipzen A."/>
            <person name="Balint B."/>
            <person name="Henrissat B."/>
            <person name="Andreopoulos B."/>
            <person name="Martin F.M."/>
            <person name="Harder C.B."/>
            <person name="Rigling D."/>
            <person name="Ford K.L."/>
            <person name="Foster G.D."/>
            <person name="Pangilinan J."/>
            <person name="Papanicolaou A."/>
            <person name="Barry K."/>
            <person name="LaButti K."/>
            <person name="Viragh M."/>
            <person name="Koriabine M."/>
            <person name="Yan M."/>
            <person name="Riley R."/>
            <person name="Champramary S."/>
            <person name="Plett K.L."/>
            <person name="Tsai I.J."/>
            <person name="Slot J."/>
            <person name="Sipos G."/>
            <person name="Plett J."/>
            <person name="Nagy L.G."/>
            <person name="Grigoriev I.V."/>
        </authorList>
    </citation>
    <scope>NUCLEOTIDE SEQUENCE</scope>
    <source>
        <strain evidence="1">HWK02</strain>
    </source>
</reference>
<sequence length="225" mass="25552">MSFCQKLDQETQKISSPFLTNQYFYLYDQDTILPSWTDHDASTTPASGAIRSTSTKLPKFATIDSKMLPFYELRPGILPFFRNLVQNIDALEAVGCSTGKRCAGAVVMKQMEVNPGVFDMNGDRRNHIRPYLVELTSKPDEATLPVAERFPNRDYYCLRVRMQTNYDEDENSFRVLSLLPGSPKYEEVYGTDTGCKTWTFFGLQASSDGPIQLCSWFLLTRSDGK</sequence>
<dbReference type="EMBL" id="JAUEPU010000053">
    <property type="protein sequence ID" value="KAK0484282.1"/>
    <property type="molecule type" value="Genomic_DNA"/>
</dbReference>
<dbReference type="Proteomes" id="UP001175228">
    <property type="component" value="Unassembled WGS sequence"/>
</dbReference>
<evidence type="ECO:0000313" key="2">
    <source>
        <dbReference type="Proteomes" id="UP001175228"/>
    </source>
</evidence>
<accession>A0AA39PHB9</accession>
<comment type="caution">
    <text evidence="1">The sequence shown here is derived from an EMBL/GenBank/DDBJ whole genome shotgun (WGS) entry which is preliminary data.</text>
</comment>
<organism evidence="1 2">
    <name type="scientific">Armillaria luteobubalina</name>
    <dbReference type="NCBI Taxonomy" id="153913"/>
    <lineage>
        <taxon>Eukaryota</taxon>
        <taxon>Fungi</taxon>
        <taxon>Dikarya</taxon>
        <taxon>Basidiomycota</taxon>
        <taxon>Agaricomycotina</taxon>
        <taxon>Agaricomycetes</taxon>
        <taxon>Agaricomycetidae</taxon>
        <taxon>Agaricales</taxon>
        <taxon>Marasmiineae</taxon>
        <taxon>Physalacriaceae</taxon>
        <taxon>Armillaria</taxon>
    </lineage>
</organism>